<dbReference type="GO" id="GO:0030313">
    <property type="term" value="C:cell envelope"/>
    <property type="evidence" value="ECO:0007669"/>
    <property type="project" value="UniProtKB-SubCell"/>
</dbReference>
<evidence type="ECO:0000256" key="2">
    <source>
        <dbReference type="ARBA" id="ARBA00023054"/>
    </source>
</evidence>
<comment type="caution">
    <text evidence="5">The sequence shown here is derived from an EMBL/GenBank/DDBJ whole genome shotgun (WGS) entry which is preliminary data.</text>
</comment>
<dbReference type="Gene3D" id="1.10.287.470">
    <property type="entry name" value="Helix hairpin bin"/>
    <property type="match status" value="1"/>
</dbReference>
<keyword evidence="2 3" id="KW-0175">Coiled coil</keyword>
<evidence type="ECO:0000256" key="1">
    <source>
        <dbReference type="ARBA" id="ARBA00004196"/>
    </source>
</evidence>
<dbReference type="GO" id="GO:0015562">
    <property type="term" value="F:efflux transmembrane transporter activity"/>
    <property type="evidence" value="ECO:0007669"/>
    <property type="project" value="InterPro"/>
</dbReference>
<evidence type="ECO:0000259" key="4">
    <source>
        <dbReference type="Pfam" id="PF25990"/>
    </source>
</evidence>
<dbReference type="Gene3D" id="2.40.30.170">
    <property type="match status" value="1"/>
</dbReference>
<sequence length="272" mass="30574">MKAAQLQNEEARYDLEYTRRNSESMILSAKASAENVQAQLEKAKAVKQIAESNYQRYLKLYQDGAISAREFDSKKLDYDSSMADVNAVIQLHEAAKANLAAAQSSIIAVDIKQKQFEASKASVESYRGKLAELVANQKELQVQSPVDGTIITRPVEVGQVVNAVSPLFVVIDLQNIYMKIYIPEQQVGKIRLGSEAHIYVDAYRDKYFVGKVTKISDQAQFTPKNVETKEERVKLVFAVEVAVENQESVLKPGMPGDVILRWKEDLPWMKLN</sequence>
<dbReference type="EMBL" id="VSSQ01037965">
    <property type="protein sequence ID" value="MPM90810.1"/>
    <property type="molecule type" value="Genomic_DNA"/>
</dbReference>
<evidence type="ECO:0000313" key="5">
    <source>
        <dbReference type="EMBL" id="MPM90810.1"/>
    </source>
</evidence>
<accession>A0A645DMY3</accession>
<dbReference type="InterPro" id="IPR050465">
    <property type="entry name" value="UPF0194_transport"/>
</dbReference>
<dbReference type="PANTHER" id="PTHR32347:SF23">
    <property type="entry name" value="BLL5650 PROTEIN"/>
    <property type="match status" value="1"/>
</dbReference>
<feature type="coiled-coil region" evidence="3">
    <location>
        <begin position="26"/>
        <end position="53"/>
    </location>
</feature>
<proteinExistence type="predicted"/>
<dbReference type="AlphaFoldDB" id="A0A645DMY3"/>
<dbReference type="Pfam" id="PF25990">
    <property type="entry name" value="Beta-barrel_YknX"/>
    <property type="match status" value="1"/>
</dbReference>
<feature type="domain" description="YknX-like beta-barrel" evidence="4">
    <location>
        <begin position="182"/>
        <end position="254"/>
    </location>
</feature>
<gene>
    <name evidence="5" type="ORF">SDC9_137932</name>
</gene>
<organism evidence="5">
    <name type="scientific">bioreactor metagenome</name>
    <dbReference type="NCBI Taxonomy" id="1076179"/>
    <lineage>
        <taxon>unclassified sequences</taxon>
        <taxon>metagenomes</taxon>
        <taxon>ecological metagenomes</taxon>
    </lineage>
</organism>
<comment type="subcellular location">
    <subcellularLocation>
        <location evidence="1">Cell envelope</location>
    </subcellularLocation>
</comment>
<dbReference type="InterPro" id="IPR058636">
    <property type="entry name" value="Beta-barrel_YknX"/>
</dbReference>
<dbReference type="PANTHER" id="PTHR32347">
    <property type="entry name" value="EFFLUX SYSTEM COMPONENT YKNX-RELATED"/>
    <property type="match status" value="1"/>
</dbReference>
<reference evidence="5" key="1">
    <citation type="submission" date="2019-08" db="EMBL/GenBank/DDBJ databases">
        <authorList>
            <person name="Kucharzyk K."/>
            <person name="Murdoch R.W."/>
            <person name="Higgins S."/>
            <person name="Loffler F."/>
        </authorList>
    </citation>
    <scope>NUCLEOTIDE SEQUENCE</scope>
</reference>
<name>A0A645DMY3_9ZZZZ</name>
<protein>
    <recommendedName>
        <fullName evidence="4">YknX-like beta-barrel domain-containing protein</fullName>
    </recommendedName>
</protein>
<evidence type="ECO:0000256" key="3">
    <source>
        <dbReference type="SAM" id="Coils"/>
    </source>
</evidence>
<dbReference type="SUPFAM" id="SSF111369">
    <property type="entry name" value="HlyD-like secretion proteins"/>
    <property type="match status" value="1"/>
</dbReference>